<feature type="compositionally biased region" description="Low complexity" evidence="1">
    <location>
        <begin position="159"/>
        <end position="172"/>
    </location>
</feature>
<feature type="region of interest" description="Disordered" evidence="1">
    <location>
        <begin position="229"/>
        <end position="249"/>
    </location>
</feature>
<reference evidence="2 3" key="1">
    <citation type="submission" date="2022-05" db="EMBL/GenBank/DDBJ databases">
        <authorList>
            <consortium name="Genoscope - CEA"/>
            <person name="William W."/>
        </authorList>
    </citation>
    <scope>NUCLEOTIDE SEQUENCE [LARGE SCALE GENOMIC DNA]</scope>
</reference>
<feature type="region of interest" description="Disordered" evidence="1">
    <location>
        <begin position="105"/>
        <end position="201"/>
    </location>
</feature>
<keyword evidence="3" id="KW-1185">Reference proteome</keyword>
<proteinExistence type="predicted"/>
<feature type="compositionally biased region" description="Basic residues" evidence="1">
    <location>
        <begin position="125"/>
        <end position="134"/>
    </location>
</feature>
<dbReference type="Proteomes" id="UP001159428">
    <property type="component" value="Unassembled WGS sequence"/>
</dbReference>
<protein>
    <submittedName>
        <fullName evidence="2">Uncharacterized protein</fullName>
    </submittedName>
</protein>
<evidence type="ECO:0000313" key="3">
    <source>
        <dbReference type="Proteomes" id="UP001159428"/>
    </source>
</evidence>
<gene>
    <name evidence="2" type="ORF">PMEA_00022386</name>
</gene>
<feature type="compositionally biased region" description="Polar residues" evidence="1">
    <location>
        <begin position="1"/>
        <end position="11"/>
    </location>
</feature>
<dbReference type="Gene3D" id="3.90.70.120">
    <property type="match status" value="1"/>
</dbReference>
<feature type="compositionally biased region" description="Acidic residues" evidence="1">
    <location>
        <begin position="13"/>
        <end position="23"/>
    </location>
</feature>
<organism evidence="2 3">
    <name type="scientific">Pocillopora meandrina</name>
    <dbReference type="NCBI Taxonomy" id="46732"/>
    <lineage>
        <taxon>Eukaryota</taxon>
        <taxon>Metazoa</taxon>
        <taxon>Cnidaria</taxon>
        <taxon>Anthozoa</taxon>
        <taxon>Hexacorallia</taxon>
        <taxon>Scleractinia</taxon>
        <taxon>Astrocoeniina</taxon>
        <taxon>Pocilloporidae</taxon>
        <taxon>Pocillopora</taxon>
    </lineage>
</organism>
<evidence type="ECO:0000256" key="1">
    <source>
        <dbReference type="SAM" id="MobiDB-lite"/>
    </source>
</evidence>
<feature type="compositionally biased region" description="Low complexity" evidence="1">
    <location>
        <begin position="230"/>
        <end position="244"/>
    </location>
</feature>
<dbReference type="AlphaFoldDB" id="A0AAU9XDU4"/>
<dbReference type="EMBL" id="CALNXJ010000040">
    <property type="protein sequence ID" value="CAH3145155.1"/>
    <property type="molecule type" value="Genomic_DNA"/>
</dbReference>
<accession>A0AAU9XDU4</accession>
<feature type="compositionally biased region" description="Polar residues" evidence="1">
    <location>
        <begin position="177"/>
        <end position="201"/>
    </location>
</feature>
<sequence>MGNDITLSQFPDNEIDTEDEVEENEPHNITANTIKETWRNSCFLNVKKKALQCRELLPQLRDLKASLTAILVKFRPQVPPENGLLLEKNTQRKLKTNKRVLTAVKYADLPPRKKLKKDNTTNKENRKRKTKRQQARQNFKYSISPSPQPQKAQTKTTYSTPASMSSKSVSSSPSPPQKAQTKTTDLQPASMPSSSVQTKTTHSTLAFMSSTSVSLTLPNQTAATERKDTTLAASMPSPSLSATSQKHPTQKTPYIQTYLRLLHCHINQQVKGSRLMKFVPLKVVYGSMGQQNKTFSDRNRGKQCTSNSLTFLLRYLTILSDKKTKATIDTVLSALKLLGGR</sequence>
<feature type="compositionally biased region" description="Polar residues" evidence="1">
    <location>
        <begin position="139"/>
        <end position="158"/>
    </location>
</feature>
<comment type="caution">
    <text evidence="2">The sequence shown here is derived from an EMBL/GenBank/DDBJ whole genome shotgun (WGS) entry which is preliminary data.</text>
</comment>
<evidence type="ECO:0000313" key="2">
    <source>
        <dbReference type="EMBL" id="CAH3145155.1"/>
    </source>
</evidence>
<feature type="region of interest" description="Disordered" evidence="1">
    <location>
        <begin position="1"/>
        <end position="27"/>
    </location>
</feature>
<name>A0AAU9XDU4_9CNID</name>